<dbReference type="Proteomes" id="UP001301958">
    <property type="component" value="Unassembled WGS sequence"/>
</dbReference>
<keyword evidence="3" id="KW-1185">Reference proteome</keyword>
<gene>
    <name evidence="2" type="ORF">QBC38DRAFT_525144</name>
</gene>
<evidence type="ECO:0000313" key="2">
    <source>
        <dbReference type="EMBL" id="KAK4220716.1"/>
    </source>
</evidence>
<reference evidence="2" key="2">
    <citation type="submission" date="2023-05" db="EMBL/GenBank/DDBJ databases">
        <authorList>
            <consortium name="Lawrence Berkeley National Laboratory"/>
            <person name="Steindorff A."/>
            <person name="Hensen N."/>
            <person name="Bonometti L."/>
            <person name="Westerberg I."/>
            <person name="Brannstrom I.O."/>
            <person name="Guillou S."/>
            <person name="Cros-Aarteil S."/>
            <person name="Calhoun S."/>
            <person name="Haridas S."/>
            <person name="Kuo A."/>
            <person name="Mondo S."/>
            <person name="Pangilinan J."/>
            <person name="Riley R."/>
            <person name="Labutti K."/>
            <person name="Andreopoulos B."/>
            <person name="Lipzen A."/>
            <person name="Chen C."/>
            <person name="Yanf M."/>
            <person name="Daum C."/>
            <person name="Ng V."/>
            <person name="Clum A."/>
            <person name="Ohm R."/>
            <person name="Martin F."/>
            <person name="Silar P."/>
            <person name="Natvig D."/>
            <person name="Lalanne C."/>
            <person name="Gautier V."/>
            <person name="Ament-Velasquez S.L."/>
            <person name="Kruys A."/>
            <person name="Hutchinson M.I."/>
            <person name="Powell A.J."/>
            <person name="Barry K."/>
            <person name="Miller A.N."/>
            <person name="Grigoriev I.V."/>
            <person name="Debuchy R."/>
            <person name="Gladieux P."/>
            <person name="Thoren M.H."/>
            <person name="Johannesson H."/>
        </authorList>
    </citation>
    <scope>NUCLEOTIDE SEQUENCE</scope>
    <source>
        <strain evidence="2">CBS 990.96</strain>
    </source>
</reference>
<dbReference type="AlphaFoldDB" id="A0AAN7BCI2"/>
<evidence type="ECO:0000256" key="1">
    <source>
        <dbReference type="SAM" id="SignalP"/>
    </source>
</evidence>
<dbReference type="EMBL" id="MU865658">
    <property type="protein sequence ID" value="KAK4220716.1"/>
    <property type="molecule type" value="Genomic_DNA"/>
</dbReference>
<accession>A0AAN7BCI2</accession>
<reference evidence="2" key="1">
    <citation type="journal article" date="2023" name="Mol. Phylogenet. Evol.">
        <title>Genome-scale phylogeny and comparative genomics of the fungal order Sordariales.</title>
        <authorList>
            <person name="Hensen N."/>
            <person name="Bonometti L."/>
            <person name="Westerberg I."/>
            <person name="Brannstrom I.O."/>
            <person name="Guillou S."/>
            <person name="Cros-Aarteil S."/>
            <person name="Calhoun S."/>
            <person name="Haridas S."/>
            <person name="Kuo A."/>
            <person name="Mondo S."/>
            <person name="Pangilinan J."/>
            <person name="Riley R."/>
            <person name="LaButti K."/>
            <person name="Andreopoulos B."/>
            <person name="Lipzen A."/>
            <person name="Chen C."/>
            <person name="Yan M."/>
            <person name="Daum C."/>
            <person name="Ng V."/>
            <person name="Clum A."/>
            <person name="Steindorff A."/>
            <person name="Ohm R.A."/>
            <person name="Martin F."/>
            <person name="Silar P."/>
            <person name="Natvig D.O."/>
            <person name="Lalanne C."/>
            <person name="Gautier V."/>
            <person name="Ament-Velasquez S.L."/>
            <person name="Kruys A."/>
            <person name="Hutchinson M.I."/>
            <person name="Powell A.J."/>
            <person name="Barry K."/>
            <person name="Miller A.N."/>
            <person name="Grigoriev I.V."/>
            <person name="Debuchy R."/>
            <person name="Gladieux P."/>
            <person name="Hiltunen Thoren M."/>
            <person name="Johannesson H."/>
        </authorList>
    </citation>
    <scope>NUCLEOTIDE SEQUENCE</scope>
    <source>
        <strain evidence="2">CBS 990.96</strain>
    </source>
</reference>
<name>A0AAN7BCI2_9PEZI</name>
<feature type="chain" id="PRO_5042933035" description="Ecp2 effector protein domain-containing protein" evidence="1">
    <location>
        <begin position="19"/>
        <end position="234"/>
    </location>
</feature>
<evidence type="ECO:0008006" key="4">
    <source>
        <dbReference type="Google" id="ProtNLM"/>
    </source>
</evidence>
<proteinExistence type="predicted"/>
<protein>
    <recommendedName>
        <fullName evidence="4">Ecp2 effector protein domain-containing protein</fullName>
    </recommendedName>
</protein>
<keyword evidence="1" id="KW-0732">Signal</keyword>
<organism evidence="2 3">
    <name type="scientific">Podospora fimiseda</name>
    <dbReference type="NCBI Taxonomy" id="252190"/>
    <lineage>
        <taxon>Eukaryota</taxon>
        <taxon>Fungi</taxon>
        <taxon>Dikarya</taxon>
        <taxon>Ascomycota</taxon>
        <taxon>Pezizomycotina</taxon>
        <taxon>Sordariomycetes</taxon>
        <taxon>Sordariomycetidae</taxon>
        <taxon>Sordariales</taxon>
        <taxon>Podosporaceae</taxon>
        <taxon>Podospora</taxon>
    </lineage>
</organism>
<feature type="signal peptide" evidence="1">
    <location>
        <begin position="1"/>
        <end position="18"/>
    </location>
</feature>
<evidence type="ECO:0000313" key="3">
    <source>
        <dbReference type="Proteomes" id="UP001301958"/>
    </source>
</evidence>
<comment type="caution">
    <text evidence="2">The sequence shown here is derived from an EMBL/GenBank/DDBJ whole genome shotgun (WGS) entry which is preliminary data.</text>
</comment>
<sequence>MSVLIFAFLALFLRLTSAQASSVITFFLPGSEPISLDASVISVGSDSPTAPGRITPQVVTHIQLACPTARLPDNDACRAASVYPAQVYHTQGSVWGGTTIHAAATTTWECALMDTPGETPILSANCKRQVVSGTMTGKEEVFGLGNCYVLAHRLPIVVTAGQEKIPSDQYMNAGVDQINSWDEELLSSANCPTTTRSIWEHAAETTATTTQTVTHADSEKTLHITLPQVDSWRH</sequence>